<sequence>MFSAHNNHFHINLLPSFGLKLIKFSYFFIALFLLSCGDTKTEKTTENKKAAEQIEDTVATDISTKTILCFGDSITAGYGLDDTDDAYPAVLQEKIDSLGLEYTVINSGVSGETTAGGKSRIDWVIKQNMDIFLLELGANDGLRGVALSETRANLQAIIDIVREKSPETTIVLAGMELPPNMGQDYTKGFRQLYADLAEKNNLAFIPFILKDVGGVAALNQSDGIHPTVEGHKIVANTVWETLRPLLKS</sequence>
<reference evidence="3 4" key="1">
    <citation type="journal article" date="2007" name="Int. J. Syst. Evol. Microbiol.">
        <title>Marixanthomonas ophiurae gen. nov., sp. nov., a marine bacterium of the family Flavobacteriaceae isolated from a deep-sea brittle star.</title>
        <authorList>
            <person name="Romanenko L.A."/>
            <person name="Uchino M."/>
            <person name="Frolova G.M."/>
            <person name="Mikhailov V.V."/>
        </authorList>
    </citation>
    <scope>NUCLEOTIDE SEQUENCE [LARGE SCALE GENOMIC DNA]</scope>
    <source>
        <strain evidence="3 4">KMM 3046</strain>
    </source>
</reference>
<organism evidence="3 4">
    <name type="scientific">Marixanthomonas ophiurae</name>
    <dbReference type="NCBI Taxonomy" id="387659"/>
    <lineage>
        <taxon>Bacteria</taxon>
        <taxon>Pseudomonadati</taxon>
        <taxon>Bacteroidota</taxon>
        <taxon>Flavobacteriia</taxon>
        <taxon>Flavobacteriales</taxon>
        <taxon>Flavobacteriaceae</taxon>
        <taxon>Marixanthomonas</taxon>
    </lineage>
</organism>
<accession>A0A3E1Q8W6</accession>
<dbReference type="InterPro" id="IPR036514">
    <property type="entry name" value="SGNH_hydro_sf"/>
</dbReference>
<keyword evidence="4" id="KW-1185">Reference proteome</keyword>
<evidence type="ECO:0000313" key="4">
    <source>
        <dbReference type="Proteomes" id="UP000261082"/>
    </source>
</evidence>
<feature type="transmembrane region" description="Helical" evidence="1">
    <location>
        <begin position="12"/>
        <end position="34"/>
    </location>
</feature>
<keyword evidence="1" id="KW-0812">Transmembrane</keyword>
<dbReference type="OrthoDB" id="9786188at2"/>
<evidence type="ECO:0000313" key="3">
    <source>
        <dbReference type="EMBL" id="RFN58568.1"/>
    </source>
</evidence>
<dbReference type="PANTHER" id="PTHR30383">
    <property type="entry name" value="THIOESTERASE 1/PROTEASE 1/LYSOPHOSPHOLIPASE L1"/>
    <property type="match status" value="1"/>
</dbReference>
<gene>
    <name evidence="3" type="ORF">DZ858_00345</name>
</gene>
<comment type="caution">
    <text evidence="3">The sequence shown here is derived from an EMBL/GenBank/DDBJ whole genome shotgun (WGS) entry which is preliminary data.</text>
</comment>
<protein>
    <submittedName>
        <fullName evidence="3">Arylesterase</fullName>
    </submittedName>
</protein>
<dbReference type="Pfam" id="PF13472">
    <property type="entry name" value="Lipase_GDSL_2"/>
    <property type="match status" value="1"/>
</dbReference>
<dbReference type="Gene3D" id="3.40.50.1110">
    <property type="entry name" value="SGNH hydrolase"/>
    <property type="match status" value="1"/>
</dbReference>
<dbReference type="Proteomes" id="UP000261082">
    <property type="component" value="Unassembled WGS sequence"/>
</dbReference>
<keyword evidence="1" id="KW-0472">Membrane</keyword>
<dbReference type="InterPro" id="IPR051532">
    <property type="entry name" value="Ester_Hydrolysis_Enzymes"/>
</dbReference>
<dbReference type="GO" id="GO:0004622">
    <property type="term" value="F:phosphatidylcholine lysophospholipase activity"/>
    <property type="evidence" value="ECO:0007669"/>
    <property type="project" value="TreeGrafter"/>
</dbReference>
<dbReference type="PANTHER" id="PTHR30383:SF24">
    <property type="entry name" value="THIOESTERASE 1_PROTEASE 1_LYSOPHOSPHOLIPASE L1"/>
    <property type="match status" value="1"/>
</dbReference>
<dbReference type="RefSeq" id="WP_117157596.1">
    <property type="nucleotide sequence ID" value="NZ_QVID01000001.1"/>
</dbReference>
<feature type="domain" description="SGNH hydrolase-type esterase" evidence="2">
    <location>
        <begin position="69"/>
        <end position="233"/>
    </location>
</feature>
<dbReference type="InterPro" id="IPR013830">
    <property type="entry name" value="SGNH_hydro"/>
</dbReference>
<dbReference type="AlphaFoldDB" id="A0A3E1Q8W6"/>
<dbReference type="CDD" id="cd01822">
    <property type="entry name" value="Lysophospholipase_L1_like"/>
    <property type="match status" value="1"/>
</dbReference>
<evidence type="ECO:0000259" key="2">
    <source>
        <dbReference type="Pfam" id="PF13472"/>
    </source>
</evidence>
<dbReference type="EMBL" id="QVID01000001">
    <property type="protein sequence ID" value="RFN58568.1"/>
    <property type="molecule type" value="Genomic_DNA"/>
</dbReference>
<proteinExistence type="predicted"/>
<dbReference type="SUPFAM" id="SSF52266">
    <property type="entry name" value="SGNH hydrolase"/>
    <property type="match status" value="1"/>
</dbReference>
<keyword evidence="1" id="KW-1133">Transmembrane helix</keyword>
<name>A0A3E1Q8W6_9FLAO</name>
<evidence type="ECO:0000256" key="1">
    <source>
        <dbReference type="SAM" id="Phobius"/>
    </source>
</evidence>